<comment type="caution">
    <text evidence="6">The sequence shown here is derived from an EMBL/GenBank/DDBJ whole genome shotgun (WGS) entry which is preliminary data.</text>
</comment>
<dbReference type="Gene3D" id="1.10.10.10">
    <property type="entry name" value="Winged helix-like DNA-binding domain superfamily/Winged helix DNA-binding domain"/>
    <property type="match status" value="1"/>
</dbReference>
<dbReference type="EMBL" id="JACHNZ010000024">
    <property type="protein sequence ID" value="MBB4632599.1"/>
    <property type="molecule type" value="Genomic_DNA"/>
</dbReference>
<comment type="similarity">
    <text evidence="1">Belongs to the LysR transcriptional regulatory family.</text>
</comment>
<dbReference type="InterPro" id="IPR005119">
    <property type="entry name" value="LysR_subst-bd"/>
</dbReference>
<dbReference type="PANTHER" id="PTHR30427">
    <property type="entry name" value="TRANSCRIPTIONAL ACTIVATOR PROTEIN LYSR"/>
    <property type="match status" value="1"/>
</dbReference>
<proteinExistence type="inferred from homology"/>
<evidence type="ECO:0000256" key="3">
    <source>
        <dbReference type="ARBA" id="ARBA00023125"/>
    </source>
</evidence>
<keyword evidence="4" id="KW-0804">Transcription</keyword>
<dbReference type="Pfam" id="PF03466">
    <property type="entry name" value="LysR_substrate"/>
    <property type="match status" value="1"/>
</dbReference>
<keyword evidence="3" id="KW-0238">DNA-binding</keyword>
<keyword evidence="7" id="KW-1185">Reference proteome</keyword>
<dbReference type="GO" id="GO:0010628">
    <property type="term" value="P:positive regulation of gene expression"/>
    <property type="evidence" value="ECO:0007669"/>
    <property type="project" value="TreeGrafter"/>
</dbReference>
<dbReference type="SUPFAM" id="SSF46785">
    <property type="entry name" value="Winged helix' DNA-binding domain"/>
    <property type="match status" value="1"/>
</dbReference>
<accession>A0A7W7F7E8</accession>
<dbReference type="Proteomes" id="UP000566324">
    <property type="component" value="Unassembled WGS sequence"/>
</dbReference>
<dbReference type="InterPro" id="IPR036390">
    <property type="entry name" value="WH_DNA-bd_sf"/>
</dbReference>
<dbReference type="PRINTS" id="PR00039">
    <property type="entry name" value="HTHLYSR"/>
</dbReference>
<dbReference type="GO" id="GO:0043565">
    <property type="term" value="F:sequence-specific DNA binding"/>
    <property type="evidence" value="ECO:0007669"/>
    <property type="project" value="TreeGrafter"/>
</dbReference>
<feature type="domain" description="HTH lysR-type" evidence="5">
    <location>
        <begin position="2"/>
        <end position="59"/>
    </location>
</feature>
<dbReference type="GO" id="GO:0003700">
    <property type="term" value="F:DNA-binding transcription factor activity"/>
    <property type="evidence" value="ECO:0007669"/>
    <property type="project" value="InterPro"/>
</dbReference>
<dbReference type="InterPro" id="IPR000847">
    <property type="entry name" value="LysR_HTH_N"/>
</dbReference>
<reference evidence="6 7" key="1">
    <citation type="submission" date="2020-08" db="EMBL/GenBank/DDBJ databases">
        <title>Genomic Encyclopedia of Type Strains, Phase IV (KMG-IV): sequencing the most valuable type-strain genomes for metagenomic binning, comparative biology and taxonomic classification.</title>
        <authorList>
            <person name="Goeker M."/>
        </authorList>
    </citation>
    <scope>NUCLEOTIDE SEQUENCE [LARGE SCALE GENOMIC DNA]</scope>
    <source>
        <strain evidence="6 7">DSM 17328</strain>
    </source>
</reference>
<evidence type="ECO:0000256" key="1">
    <source>
        <dbReference type="ARBA" id="ARBA00009437"/>
    </source>
</evidence>
<gene>
    <name evidence="6" type="ORF">GGQ98_002225</name>
</gene>
<evidence type="ECO:0000313" key="7">
    <source>
        <dbReference type="Proteomes" id="UP000566324"/>
    </source>
</evidence>
<protein>
    <submittedName>
        <fullName evidence="6">Molybdate transport repressor ModE-like protein</fullName>
    </submittedName>
</protein>
<dbReference type="InterPro" id="IPR036388">
    <property type="entry name" value="WH-like_DNA-bd_sf"/>
</dbReference>
<evidence type="ECO:0000256" key="4">
    <source>
        <dbReference type="ARBA" id="ARBA00023163"/>
    </source>
</evidence>
<dbReference type="Pfam" id="PF00126">
    <property type="entry name" value="HTH_1"/>
    <property type="match status" value="1"/>
</dbReference>
<dbReference type="PANTHER" id="PTHR30427:SF1">
    <property type="entry name" value="TRANSCRIPTIONAL ACTIVATOR PROTEIN LYSR"/>
    <property type="match status" value="1"/>
</dbReference>
<evidence type="ECO:0000313" key="6">
    <source>
        <dbReference type="EMBL" id="MBB4632599.1"/>
    </source>
</evidence>
<sequence length="295" mass="32084">MINLRHIEIFHAVYSNGSVSAAARALNVSQPSVTKVLRHAEMLLGFPLFERAKGGLVPTEDAHTLFAEVAEIQTRVYSLRQASQNLRHGRGGTLRISALPSLSLGALPEAVARFLGDHQGVSFDLQTVHHDDMVRKLYERESDIVVSYEVPPAAPVSHRWLGEGELVVLYREADMPDAPPRIPLDLLRGRPFISPMQSGPIGNLLSAELQRVGVELDEVVSARTFYIASALVKAGVGMTIVDNFTAQAAQAPGLSFRPIQPSLAFDIHAVHLQNRPPSGLATAFLKVLSEVIEAL</sequence>
<evidence type="ECO:0000256" key="2">
    <source>
        <dbReference type="ARBA" id="ARBA00023015"/>
    </source>
</evidence>
<dbReference type="SUPFAM" id="SSF53850">
    <property type="entry name" value="Periplasmic binding protein-like II"/>
    <property type="match status" value="1"/>
</dbReference>
<dbReference type="PROSITE" id="PS50931">
    <property type="entry name" value="HTH_LYSR"/>
    <property type="match status" value="1"/>
</dbReference>
<organism evidence="6 7">
    <name type="scientific">Sphingosinicella soli</name>
    <dbReference type="NCBI Taxonomy" id="333708"/>
    <lineage>
        <taxon>Bacteria</taxon>
        <taxon>Pseudomonadati</taxon>
        <taxon>Pseudomonadota</taxon>
        <taxon>Alphaproteobacteria</taxon>
        <taxon>Sphingomonadales</taxon>
        <taxon>Sphingosinicellaceae</taxon>
        <taxon>Sphingosinicella</taxon>
    </lineage>
</organism>
<dbReference type="AlphaFoldDB" id="A0A7W7F7E8"/>
<dbReference type="Gene3D" id="3.40.190.290">
    <property type="match status" value="1"/>
</dbReference>
<evidence type="ECO:0000259" key="5">
    <source>
        <dbReference type="PROSITE" id="PS50931"/>
    </source>
</evidence>
<keyword evidence="2" id="KW-0805">Transcription regulation</keyword>
<name>A0A7W7F7E8_9SPHN</name>
<dbReference type="GO" id="GO:0009089">
    <property type="term" value="P:lysine biosynthetic process via diaminopimelate"/>
    <property type="evidence" value="ECO:0007669"/>
    <property type="project" value="TreeGrafter"/>
</dbReference>